<dbReference type="EMBL" id="OU466861">
    <property type="protein sequence ID" value="CAH2063743.1"/>
    <property type="molecule type" value="Genomic_DNA"/>
</dbReference>
<keyword evidence="2" id="KW-0539">Nucleus</keyword>
<dbReference type="GO" id="GO:0005634">
    <property type="term" value="C:nucleus"/>
    <property type="evidence" value="ECO:0007669"/>
    <property type="project" value="UniProtKB-SubCell"/>
</dbReference>
<feature type="domain" description="ENT" evidence="4">
    <location>
        <begin position="50"/>
        <end position="137"/>
    </location>
</feature>
<evidence type="ECO:0000256" key="1">
    <source>
        <dbReference type="ARBA" id="ARBA00004123"/>
    </source>
</evidence>
<dbReference type="SMART" id="SM01191">
    <property type="entry name" value="ENT"/>
    <property type="match status" value="1"/>
</dbReference>
<sequence length="335" mass="37971">MSDKKDQSPDSPSKGSTVLPFKKRDTAEMTRAAETMSSGIDYDHLLAKNKKLKLDELQRKAYYQVLKAFTAESSAMSSRRITIIDKLKREWNIPYTTHTAFMDKIKQSREESNPSAYCYFSSVQFLSAEEVKVAAPQVEEEKTTAVEEEKMTAADEEKITAVDGNPLKPRLKLNDDDVVKFQEKLHVPPAKMQEEKAEPISTFEYSAIPSWGQVSPASLVDKWINIRIPGEDDYTAYLIAKYDAEREMHYLITAIAEDDLVDPCKWIDIRNFPAEDLVWQEGHPGFPTHKRCLNPGETILHLTSTAREKRRITEVGITDSGIPIIKKLDKGKGKA</sequence>
<dbReference type="InterPro" id="IPR005491">
    <property type="entry name" value="ENT_dom"/>
</dbReference>
<dbReference type="GO" id="GO:0050832">
    <property type="term" value="P:defense response to fungus"/>
    <property type="evidence" value="ECO:0007669"/>
    <property type="project" value="InterPro"/>
</dbReference>
<evidence type="ECO:0000259" key="4">
    <source>
        <dbReference type="PROSITE" id="PS51138"/>
    </source>
</evidence>
<reference evidence="5 6" key="1">
    <citation type="submission" date="2022-03" db="EMBL/GenBank/DDBJ databases">
        <authorList>
            <person name="Nunn A."/>
            <person name="Chopra R."/>
            <person name="Nunn A."/>
            <person name="Contreras Garrido A."/>
        </authorList>
    </citation>
    <scope>NUCLEOTIDE SEQUENCE [LARGE SCALE GENOMIC DNA]</scope>
</reference>
<accession>A0AAU9SEN8</accession>
<dbReference type="AlphaFoldDB" id="A0AAU9SEN8"/>
<gene>
    <name evidence="5" type="ORF">TAV2_LOCUS17649</name>
</gene>
<organism evidence="5 6">
    <name type="scientific">Thlaspi arvense</name>
    <name type="common">Field penny-cress</name>
    <dbReference type="NCBI Taxonomy" id="13288"/>
    <lineage>
        <taxon>Eukaryota</taxon>
        <taxon>Viridiplantae</taxon>
        <taxon>Streptophyta</taxon>
        <taxon>Embryophyta</taxon>
        <taxon>Tracheophyta</taxon>
        <taxon>Spermatophyta</taxon>
        <taxon>Magnoliopsida</taxon>
        <taxon>eudicotyledons</taxon>
        <taxon>Gunneridae</taxon>
        <taxon>Pentapetalae</taxon>
        <taxon>rosids</taxon>
        <taxon>malvids</taxon>
        <taxon>Brassicales</taxon>
        <taxon>Brassicaceae</taxon>
        <taxon>Thlaspideae</taxon>
        <taxon>Thlaspi</taxon>
    </lineage>
</organism>
<dbReference type="Proteomes" id="UP000836841">
    <property type="component" value="Chromosome 5"/>
</dbReference>
<name>A0AAU9SEN8_THLAR</name>
<dbReference type="SUPFAM" id="SSF158639">
    <property type="entry name" value="ENT-like"/>
    <property type="match status" value="1"/>
</dbReference>
<dbReference type="InterPro" id="IPR036142">
    <property type="entry name" value="ENT_dom-like_sf"/>
</dbReference>
<evidence type="ECO:0000256" key="3">
    <source>
        <dbReference type="SAM" id="MobiDB-lite"/>
    </source>
</evidence>
<dbReference type="Gene3D" id="1.10.1240.40">
    <property type="entry name" value="ENT domain"/>
    <property type="match status" value="1"/>
</dbReference>
<comment type="subcellular location">
    <subcellularLocation>
        <location evidence="1">Nucleus</location>
    </subcellularLocation>
</comment>
<keyword evidence="6" id="KW-1185">Reference proteome</keyword>
<dbReference type="Pfam" id="PF03735">
    <property type="entry name" value="ENT"/>
    <property type="match status" value="1"/>
</dbReference>
<dbReference type="PANTHER" id="PTHR33432">
    <property type="entry name" value="PROTEIN EMSY-LIKE 4"/>
    <property type="match status" value="1"/>
</dbReference>
<protein>
    <recommendedName>
        <fullName evidence="4">ENT domain-containing protein</fullName>
    </recommendedName>
</protein>
<evidence type="ECO:0000313" key="5">
    <source>
        <dbReference type="EMBL" id="CAH2063743.1"/>
    </source>
</evidence>
<dbReference type="InterPro" id="IPR033485">
    <property type="entry name" value="EMSY-LIKE_plant"/>
</dbReference>
<evidence type="ECO:0000313" key="6">
    <source>
        <dbReference type="Proteomes" id="UP000836841"/>
    </source>
</evidence>
<proteinExistence type="predicted"/>
<dbReference type="PROSITE" id="PS51138">
    <property type="entry name" value="ENT"/>
    <property type="match status" value="1"/>
</dbReference>
<dbReference type="PANTHER" id="PTHR33432:SF15">
    <property type="entry name" value="EMSY N TERMINUS (ENT)_ PLANT TUDOR-LIKE DOMAINS-CONTAINING PROTEIN"/>
    <property type="match status" value="1"/>
</dbReference>
<evidence type="ECO:0000256" key="2">
    <source>
        <dbReference type="ARBA" id="ARBA00023242"/>
    </source>
</evidence>
<feature type="region of interest" description="Disordered" evidence="3">
    <location>
        <begin position="1"/>
        <end position="24"/>
    </location>
</feature>